<sequence>MEHTLISKVESLEKQTALHKLQIDELTRKMLANKPVMNMEEACLYSGISKSTLYKLTCKGEIPHYKPSGKLIFFERDEFDAWLLGNRVKTHDEISREAMNYLMKKNLKP</sequence>
<keyword evidence="3" id="KW-1185">Reference proteome</keyword>
<evidence type="ECO:0000259" key="1">
    <source>
        <dbReference type="Pfam" id="PF12728"/>
    </source>
</evidence>
<name>A0A7K0KEW7_9BACT</name>
<dbReference type="InterPro" id="IPR041657">
    <property type="entry name" value="HTH_17"/>
</dbReference>
<accession>A0A7K0KEW7</accession>
<proteinExistence type="predicted"/>
<organism evidence="2 3">
    <name type="scientific">Hallella mizrahii</name>
    <dbReference type="NCBI Taxonomy" id="2606637"/>
    <lineage>
        <taxon>Bacteria</taxon>
        <taxon>Pseudomonadati</taxon>
        <taxon>Bacteroidota</taxon>
        <taxon>Bacteroidia</taxon>
        <taxon>Bacteroidales</taxon>
        <taxon>Prevotellaceae</taxon>
        <taxon>Hallella</taxon>
    </lineage>
</organism>
<dbReference type="AlphaFoldDB" id="A0A7K0KEW7"/>
<evidence type="ECO:0000313" key="2">
    <source>
        <dbReference type="EMBL" id="MST84487.1"/>
    </source>
</evidence>
<dbReference type="RefSeq" id="WP_154534070.1">
    <property type="nucleotide sequence ID" value="NZ_VUNG01000015.1"/>
</dbReference>
<dbReference type="SUPFAM" id="SSF46955">
    <property type="entry name" value="Putative DNA-binding domain"/>
    <property type="match status" value="1"/>
</dbReference>
<reference evidence="2 3" key="1">
    <citation type="submission" date="2019-08" db="EMBL/GenBank/DDBJ databases">
        <title>In-depth cultivation of the pig gut microbiome towards novel bacterial diversity and tailored functional studies.</title>
        <authorList>
            <person name="Wylensek D."/>
            <person name="Hitch T.C.A."/>
            <person name="Clavel T."/>
        </authorList>
    </citation>
    <scope>NUCLEOTIDE SEQUENCE [LARGE SCALE GENOMIC DNA]</scope>
    <source>
        <strain evidence="2 3">LKV-178-WT-2A</strain>
    </source>
</reference>
<dbReference type="InterPro" id="IPR010093">
    <property type="entry name" value="SinI_DNA-bd"/>
</dbReference>
<comment type="caution">
    <text evidence="2">The sequence shown here is derived from an EMBL/GenBank/DDBJ whole genome shotgun (WGS) entry which is preliminary data.</text>
</comment>
<dbReference type="Pfam" id="PF12728">
    <property type="entry name" value="HTH_17"/>
    <property type="match status" value="1"/>
</dbReference>
<gene>
    <name evidence="2" type="ORF">FYJ73_07355</name>
</gene>
<dbReference type="Proteomes" id="UP000438914">
    <property type="component" value="Unassembled WGS sequence"/>
</dbReference>
<dbReference type="EMBL" id="VUNG01000015">
    <property type="protein sequence ID" value="MST84487.1"/>
    <property type="molecule type" value="Genomic_DNA"/>
</dbReference>
<feature type="domain" description="Helix-turn-helix" evidence="1">
    <location>
        <begin position="37"/>
        <end position="86"/>
    </location>
</feature>
<dbReference type="GO" id="GO:0003677">
    <property type="term" value="F:DNA binding"/>
    <property type="evidence" value="ECO:0007669"/>
    <property type="project" value="InterPro"/>
</dbReference>
<evidence type="ECO:0000313" key="3">
    <source>
        <dbReference type="Proteomes" id="UP000438914"/>
    </source>
</evidence>
<dbReference type="NCBIfam" id="TIGR01764">
    <property type="entry name" value="excise"/>
    <property type="match status" value="1"/>
</dbReference>
<protein>
    <submittedName>
        <fullName evidence="2">Helix-turn-helix domain-containing protein</fullName>
    </submittedName>
</protein>
<dbReference type="InterPro" id="IPR009061">
    <property type="entry name" value="DNA-bd_dom_put_sf"/>
</dbReference>